<feature type="chain" id="PRO_5045827862" evidence="1">
    <location>
        <begin position="21"/>
        <end position="216"/>
    </location>
</feature>
<name>A0ABN8HUL4_9NEOP</name>
<gene>
    <name evidence="2" type="ORF">IPOD504_LOCUS2754</name>
</gene>
<accession>A0ABN8HUL4</accession>
<evidence type="ECO:0000313" key="2">
    <source>
        <dbReference type="EMBL" id="CAH2040705.1"/>
    </source>
</evidence>
<dbReference type="EMBL" id="OW152824">
    <property type="protein sequence ID" value="CAH2040705.1"/>
    <property type="molecule type" value="Genomic_DNA"/>
</dbReference>
<sequence length="216" mass="24858">MLDTRIIFFSLSLWISYVIGDGANFLNNNALQAQPQEKDVCYSTLYKLYCGIKCGTKLGLCIEKYCYCVYAVQASKRTDDPQTIYLARPEKPFDESDLSLDMPQQFGENAVQRVPVESAPREIDEAINYSHRPTLRHHIAHFCPNLDIARTCIRTCMKEGKPAFCGKDHVCYCGHKYNSRDETSNQNVAETYGQFRDLYEKYFGTHNYADVEKKIQ</sequence>
<organism evidence="2 3">
    <name type="scientific">Iphiclides podalirius</name>
    <name type="common">scarce swallowtail</name>
    <dbReference type="NCBI Taxonomy" id="110791"/>
    <lineage>
        <taxon>Eukaryota</taxon>
        <taxon>Metazoa</taxon>
        <taxon>Ecdysozoa</taxon>
        <taxon>Arthropoda</taxon>
        <taxon>Hexapoda</taxon>
        <taxon>Insecta</taxon>
        <taxon>Pterygota</taxon>
        <taxon>Neoptera</taxon>
        <taxon>Endopterygota</taxon>
        <taxon>Lepidoptera</taxon>
        <taxon>Glossata</taxon>
        <taxon>Ditrysia</taxon>
        <taxon>Papilionoidea</taxon>
        <taxon>Papilionidae</taxon>
        <taxon>Papilioninae</taxon>
        <taxon>Iphiclides</taxon>
    </lineage>
</organism>
<feature type="signal peptide" evidence="1">
    <location>
        <begin position="1"/>
        <end position="20"/>
    </location>
</feature>
<keyword evidence="1" id="KW-0732">Signal</keyword>
<evidence type="ECO:0000313" key="3">
    <source>
        <dbReference type="Proteomes" id="UP000837857"/>
    </source>
</evidence>
<feature type="non-terminal residue" evidence="2">
    <location>
        <position position="216"/>
    </location>
</feature>
<dbReference type="Proteomes" id="UP000837857">
    <property type="component" value="Chromosome 12"/>
</dbReference>
<reference evidence="2" key="1">
    <citation type="submission" date="2022-03" db="EMBL/GenBank/DDBJ databases">
        <authorList>
            <person name="Martin H S."/>
        </authorList>
    </citation>
    <scope>NUCLEOTIDE SEQUENCE</scope>
</reference>
<proteinExistence type="predicted"/>
<evidence type="ECO:0000256" key="1">
    <source>
        <dbReference type="SAM" id="SignalP"/>
    </source>
</evidence>
<protein>
    <submittedName>
        <fullName evidence="2">Uncharacterized protein</fullName>
    </submittedName>
</protein>
<keyword evidence="3" id="KW-1185">Reference proteome</keyword>